<dbReference type="GO" id="GO:0046872">
    <property type="term" value="F:metal ion binding"/>
    <property type="evidence" value="ECO:0007669"/>
    <property type="project" value="UniProtKB-KW"/>
</dbReference>
<dbReference type="PANTHER" id="PTHR10885:SF0">
    <property type="entry name" value="ISOPENTENYL-DIPHOSPHATE DELTA-ISOMERASE"/>
    <property type="match status" value="1"/>
</dbReference>
<dbReference type="SUPFAM" id="SSF55811">
    <property type="entry name" value="Nudix"/>
    <property type="match status" value="1"/>
</dbReference>
<comment type="cofactor">
    <cofactor evidence="10">
        <name>Mg(2+)</name>
        <dbReference type="ChEBI" id="CHEBI:18420"/>
    </cofactor>
    <text evidence="10">Binds 1 Mg(2+) ion per subunit. The magnesium ion binds only when substrate is bound.</text>
</comment>
<dbReference type="InterPro" id="IPR015797">
    <property type="entry name" value="NUDIX_hydrolase-like_dom_sf"/>
</dbReference>
<dbReference type="Gene3D" id="3.90.79.10">
    <property type="entry name" value="Nucleoside Triphosphate Pyrophosphohydrolase"/>
    <property type="match status" value="1"/>
</dbReference>
<keyword evidence="9 10" id="KW-0413">Isomerase</keyword>
<keyword evidence="4 10" id="KW-0963">Cytoplasm</keyword>
<dbReference type="GO" id="GO:0005737">
    <property type="term" value="C:cytoplasm"/>
    <property type="evidence" value="ECO:0007669"/>
    <property type="project" value="UniProtKB-SubCell"/>
</dbReference>
<dbReference type="InterPro" id="IPR011876">
    <property type="entry name" value="IsopentenylPP_isomerase_typ1"/>
</dbReference>
<feature type="binding site" evidence="10">
    <location>
        <position position="67"/>
    </location>
    <ligand>
        <name>Mn(2+)</name>
        <dbReference type="ChEBI" id="CHEBI:29035"/>
    </ligand>
</feature>
<dbReference type="GO" id="GO:0004452">
    <property type="term" value="F:isopentenyl-diphosphate delta-isomerase activity"/>
    <property type="evidence" value="ECO:0007669"/>
    <property type="project" value="UniProtKB-UniRule"/>
</dbReference>
<dbReference type="GO" id="GO:0050992">
    <property type="term" value="P:dimethylallyl diphosphate biosynthetic process"/>
    <property type="evidence" value="ECO:0007669"/>
    <property type="project" value="UniProtKB-UniRule"/>
</dbReference>
<dbReference type="PROSITE" id="PS51462">
    <property type="entry name" value="NUDIX"/>
    <property type="match status" value="1"/>
</dbReference>
<dbReference type="InterPro" id="IPR000086">
    <property type="entry name" value="NUDIX_hydrolase_dom"/>
</dbReference>
<dbReference type="AlphaFoldDB" id="A0A222E106"/>
<accession>A0A222E106</accession>
<evidence type="ECO:0000256" key="2">
    <source>
        <dbReference type="ARBA" id="ARBA00007579"/>
    </source>
</evidence>
<dbReference type="InterPro" id="IPR056375">
    <property type="entry name" value="Idi_bact"/>
</dbReference>
<evidence type="ECO:0000256" key="6">
    <source>
        <dbReference type="ARBA" id="ARBA00022842"/>
    </source>
</evidence>
<comment type="subcellular location">
    <subcellularLocation>
        <location evidence="10">Cytoplasm</location>
    </subcellularLocation>
</comment>
<keyword evidence="8 10" id="KW-0414">Isoprene biosynthesis</keyword>
<dbReference type="CDD" id="cd02885">
    <property type="entry name" value="NUDIX_IPP_Isomerase"/>
    <property type="match status" value="1"/>
</dbReference>
<evidence type="ECO:0000256" key="3">
    <source>
        <dbReference type="ARBA" id="ARBA00012057"/>
    </source>
</evidence>
<dbReference type="UniPathway" id="UPA00059">
    <property type="reaction ID" value="UER00104"/>
</dbReference>
<dbReference type="NCBIfam" id="NF002995">
    <property type="entry name" value="PRK03759.1"/>
    <property type="match status" value="1"/>
</dbReference>
<dbReference type="KEGG" id="aht:ANTHELSMS3_01169"/>
<keyword evidence="7 10" id="KW-0464">Manganese</keyword>
<feature type="active site" evidence="10">
    <location>
        <position position="155"/>
    </location>
</feature>
<keyword evidence="6 10" id="KW-0460">Magnesium</keyword>
<feature type="binding site" evidence="10">
    <location>
        <position position="73"/>
    </location>
    <ligand>
        <name>Mn(2+)</name>
        <dbReference type="ChEBI" id="CHEBI:29035"/>
    </ligand>
</feature>
<comment type="function">
    <text evidence="10">Catalyzes the 1,3-allylic rearrangement of the homoallylic substrate isopentenyl (IPP) to its highly electrophilic allylic isomer, dimethylallyl diphosphate (DMAPP).</text>
</comment>
<evidence type="ECO:0000256" key="4">
    <source>
        <dbReference type="ARBA" id="ARBA00022490"/>
    </source>
</evidence>
<comment type="similarity">
    <text evidence="2 10">Belongs to the IPP isomerase type 1 family.</text>
</comment>
<dbReference type="HAMAP" id="MF_00202">
    <property type="entry name" value="Idi"/>
    <property type="match status" value="1"/>
</dbReference>
<keyword evidence="13" id="KW-1185">Reference proteome</keyword>
<dbReference type="NCBIfam" id="TIGR02150">
    <property type="entry name" value="IPP_isom_1"/>
    <property type="match status" value="1"/>
</dbReference>
<dbReference type="Pfam" id="PF00293">
    <property type="entry name" value="NUDIX"/>
    <property type="match status" value="1"/>
</dbReference>
<dbReference type="GO" id="GO:0009240">
    <property type="term" value="P:isopentenyl diphosphate biosynthetic process"/>
    <property type="evidence" value="ECO:0007669"/>
    <property type="project" value="TreeGrafter"/>
</dbReference>
<evidence type="ECO:0000256" key="7">
    <source>
        <dbReference type="ARBA" id="ARBA00023211"/>
    </source>
</evidence>
<feature type="domain" description="Nudix hydrolase" evidence="11">
    <location>
        <begin position="71"/>
        <end position="205"/>
    </location>
</feature>
<reference evidence="12 13" key="1">
    <citation type="submission" date="2017-07" db="EMBL/GenBank/DDBJ databases">
        <title>Genome Sequence of Antarctobacter heliothermus Strain SMS3 Isolated from a culture of the Diatom Skeletonema marinoi.</title>
        <authorList>
            <person name="Topel M."/>
            <person name="Pinder M.I.M."/>
            <person name="Johansson O.N."/>
            <person name="Kourtchenko O."/>
            <person name="Godhe A."/>
            <person name="Clarke A.K."/>
        </authorList>
    </citation>
    <scope>NUCLEOTIDE SEQUENCE [LARGE SCALE GENOMIC DNA]</scope>
    <source>
        <strain evidence="12 13">SMS3</strain>
    </source>
</reference>
<evidence type="ECO:0000259" key="11">
    <source>
        <dbReference type="PROSITE" id="PS51462"/>
    </source>
</evidence>
<dbReference type="EMBL" id="CP022540">
    <property type="protein sequence ID" value="ASP19884.1"/>
    <property type="molecule type" value="Genomic_DNA"/>
</dbReference>
<feature type="binding site" evidence="10">
    <location>
        <position position="127"/>
    </location>
    <ligand>
        <name>Mg(2+)</name>
        <dbReference type="ChEBI" id="CHEBI:18420"/>
    </ligand>
</feature>
<dbReference type="Proteomes" id="UP000203589">
    <property type="component" value="Chromosome"/>
</dbReference>
<feature type="binding site" evidence="10">
    <location>
        <position position="109"/>
    </location>
    <ligand>
        <name>Mn(2+)</name>
        <dbReference type="ChEBI" id="CHEBI:29035"/>
    </ligand>
</feature>
<feature type="binding site" evidence="10">
    <location>
        <position position="153"/>
    </location>
    <ligand>
        <name>Mn(2+)</name>
        <dbReference type="ChEBI" id="CHEBI:29035"/>
    </ligand>
</feature>
<proteinExistence type="inferred from homology"/>
<evidence type="ECO:0000256" key="8">
    <source>
        <dbReference type="ARBA" id="ARBA00023229"/>
    </source>
</evidence>
<comment type="cofactor">
    <cofactor evidence="10">
        <name>Mn(2+)</name>
        <dbReference type="ChEBI" id="CHEBI:29035"/>
    </cofactor>
    <text evidence="10">Binds 1 Mn(2+) ion per subunit.</text>
</comment>
<evidence type="ECO:0000256" key="5">
    <source>
        <dbReference type="ARBA" id="ARBA00022723"/>
    </source>
</evidence>
<dbReference type="EC" id="5.3.3.2" evidence="3 10"/>
<evidence type="ECO:0000313" key="12">
    <source>
        <dbReference type="EMBL" id="ASP19884.1"/>
    </source>
</evidence>
<evidence type="ECO:0000256" key="1">
    <source>
        <dbReference type="ARBA" id="ARBA00004826"/>
    </source>
</evidence>
<dbReference type="PANTHER" id="PTHR10885">
    <property type="entry name" value="ISOPENTENYL-DIPHOSPHATE DELTA-ISOMERASE"/>
    <property type="match status" value="1"/>
</dbReference>
<comment type="catalytic activity">
    <reaction evidence="10">
        <text>isopentenyl diphosphate = dimethylallyl diphosphate</text>
        <dbReference type="Rhea" id="RHEA:23284"/>
        <dbReference type="ChEBI" id="CHEBI:57623"/>
        <dbReference type="ChEBI" id="CHEBI:128769"/>
        <dbReference type="EC" id="5.3.3.2"/>
    </reaction>
</comment>
<organism evidence="12 13">
    <name type="scientific">Antarctobacter heliothermus</name>
    <dbReference type="NCBI Taxonomy" id="74033"/>
    <lineage>
        <taxon>Bacteria</taxon>
        <taxon>Pseudomonadati</taxon>
        <taxon>Pseudomonadota</taxon>
        <taxon>Alphaproteobacteria</taxon>
        <taxon>Rhodobacterales</taxon>
        <taxon>Roseobacteraceae</taxon>
        <taxon>Antarctobacter</taxon>
    </lineage>
</organism>
<gene>
    <name evidence="10 12" type="primary">idi</name>
    <name evidence="12" type="ORF">ANTHELSMS3_01169</name>
</gene>
<comment type="pathway">
    <text evidence="1 10">Isoprenoid biosynthesis; dimethylallyl diphosphate biosynthesis; dimethylallyl diphosphate from isopentenyl diphosphate: step 1/1.</text>
</comment>
<keyword evidence="5 10" id="KW-0479">Metal-binding</keyword>
<feature type="binding site" evidence="10">
    <location>
        <position position="155"/>
    </location>
    <ligand>
        <name>Mn(2+)</name>
        <dbReference type="ChEBI" id="CHEBI:29035"/>
    </ligand>
</feature>
<feature type="active site" evidence="10">
    <location>
        <position position="107"/>
    </location>
</feature>
<sequence length="221" mass="24953">MVLRLKGTGRATQSGFPPLRFRRAKPPCKTLYIPDPDTPQRPETTMTIMIPAWVDGTLQPVDKLDAHERGLRHKAVSVFVMRGDEVLIQRRALGKYHTPGLWANTCCTHPFWDEAADTCALRRLDDELGIIGVTTRHMGQVEYRADVGGGMIEHEVVEIFRAEATPQMTLVPNPNEVMDTRWVGRPQLIQEVAETPERFTPWMRIYLDQHADLVFGAAGTP</sequence>
<evidence type="ECO:0000256" key="9">
    <source>
        <dbReference type="ARBA" id="ARBA00023235"/>
    </source>
</evidence>
<evidence type="ECO:0000256" key="10">
    <source>
        <dbReference type="HAMAP-Rule" id="MF_00202"/>
    </source>
</evidence>
<name>A0A222E106_9RHOB</name>
<protein>
    <recommendedName>
        <fullName evidence="3 10">Isopentenyl-diphosphate Delta-isomerase</fullName>
        <shortName evidence="10">IPP isomerase</shortName>
        <ecNumber evidence="3 10">5.3.3.2</ecNumber>
    </recommendedName>
    <alternativeName>
        <fullName evidence="10">IPP:DMAPP isomerase</fullName>
    </alternativeName>
    <alternativeName>
        <fullName evidence="10">Isopentenyl pyrophosphate isomerase</fullName>
    </alternativeName>
</protein>
<evidence type="ECO:0000313" key="13">
    <source>
        <dbReference type="Proteomes" id="UP000203589"/>
    </source>
</evidence>